<evidence type="ECO:0000313" key="2">
    <source>
        <dbReference type="Ensembl" id="ENSCSAVP00000011574.1"/>
    </source>
</evidence>
<dbReference type="HOGENOM" id="CLU_1450756_0_0_1"/>
<proteinExistence type="predicted"/>
<accession>H2Z1W2</accession>
<feature type="compositionally biased region" description="Basic and acidic residues" evidence="1">
    <location>
        <begin position="174"/>
        <end position="187"/>
    </location>
</feature>
<sequence length="187" mass="20460">MKRIKCSTPLLPAASLHQLPTTNQRSRPANPPATWLPTLDLLLMDDQSLKTHLEHSVDVPPIPDRLLSPTRLPSTSSSARQSPISCEFRLPPPTPSGSFSRRTPRARTPHNNIAKESVGLNSPSANKVPPVPPRKDLLADQSRKLKMDCTPPTSEPDAFHKDTVVSSGGNWIKFDNKSSLDDTPKIG</sequence>
<name>H2Z1W2_CIOSA</name>
<reference evidence="2" key="2">
    <citation type="submission" date="2025-08" db="UniProtKB">
        <authorList>
            <consortium name="Ensembl"/>
        </authorList>
    </citation>
    <scope>IDENTIFICATION</scope>
</reference>
<dbReference type="InParanoid" id="H2Z1W2"/>
<organism evidence="2 3">
    <name type="scientific">Ciona savignyi</name>
    <name type="common">Pacific transparent sea squirt</name>
    <dbReference type="NCBI Taxonomy" id="51511"/>
    <lineage>
        <taxon>Eukaryota</taxon>
        <taxon>Metazoa</taxon>
        <taxon>Chordata</taxon>
        <taxon>Tunicata</taxon>
        <taxon>Ascidiacea</taxon>
        <taxon>Phlebobranchia</taxon>
        <taxon>Cionidae</taxon>
        <taxon>Ciona</taxon>
    </lineage>
</organism>
<keyword evidence="3" id="KW-1185">Reference proteome</keyword>
<protein>
    <submittedName>
        <fullName evidence="2">Uncharacterized protein</fullName>
    </submittedName>
</protein>
<reference evidence="3" key="1">
    <citation type="submission" date="2003-08" db="EMBL/GenBank/DDBJ databases">
        <authorList>
            <person name="Birren B."/>
            <person name="Nusbaum C."/>
            <person name="Abebe A."/>
            <person name="Abouelleil A."/>
            <person name="Adekoya E."/>
            <person name="Ait-zahra M."/>
            <person name="Allen N."/>
            <person name="Allen T."/>
            <person name="An P."/>
            <person name="Anderson M."/>
            <person name="Anderson S."/>
            <person name="Arachchi H."/>
            <person name="Armbruster J."/>
            <person name="Bachantsang P."/>
            <person name="Baldwin J."/>
            <person name="Barry A."/>
            <person name="Bayul T."/>
            <person name="Blitshsteyn B."/>
            <person name="Bloom T."/>
            <person name="Blye J."/>
            <person name="Boguslavskiy L."/>
            <person name="Borowsky M."/>
            <person name="Boukhgalter B."/>
            <person name="Brunache A."/>
            <person name="Butler J."/>
            <person name="Calixte N."/>
            <person name="Calvo S."/>
            <person name="Camarata J."/>
            <person name="Campo K."/>
            <person name="Chang J."/>
            <person name="Cheshatsang Y."/>
            <person name="Citroen M."/>
            <person name="Collymore A."/>
            <person name="Considine T."/>
            <person name="Cook A."/>
            <person name="Cooke P."/>
            <person name="Corum B."/>
            <person name="Cuomo C."/>
            <person name="David R."/>
            <person name="Dawoe T."/>
            <person name="Degray S."/>
            <person name="Dodge S."/>
            <person name="Dooley K."/>
            <person name="Dorje P."/>
            <person name="Dorjee K."/>
            <person name="Dorris L."/>
            <person name="Duffey N."/>
            <person name="Dupes A."/>
            <person name="Elkins T."/>
            <person name="Engels R."/>
            <person name="Erickson J."/>
            <person name="Farina A."/>
            <person name="Faro S."/>
            <person name="Ferreira P."/>
            <person name="Fischer H."/>
            <person name="Fitzgerald M."/>
            <person name="Foley K."/>
            <person name="Gage D."/>
            <person name="Galagan J."/>
            <person name="Gearin G."/>
            <person name="Gnerre S."/>
            <person name="Gnirke A."/>
            <person name="Goyette A."/>
            <person name="Graham J."/>
            <person name="Grandbois E."/>
            <person name="Gyaltsen K."/>
            <person name="Hafez N."/>
            <person name="Hagopian D."/>
            <person name="Hagos B."/>
            <person name="Hall J."/>
            <person name="Hatcher B."/>
            <person name="Heller A."/>
            <person name="Higgins H."/>
            <person name="Honan T."/>
            <person name="Horn A."/>
            <person name="Houde N."/>
            <person name="Hughes L."/>
            <person name="Hulme W."/>
            <person name="Husby E."/>
            <person name="Iliev I."/>
            <person name="Jaffe D."/>
            <person name="Jones C."/>
            <person name="Kamal M."/>
            <person name="Kamat A."/>
            <person name="Kamvysselis M."/>
            <person name="Karlsson E."/>
            <person name="Kells C."/>
            <person name="Kieu A."/>
            <person name="Kisner P."/>
            <person name="Kodira C."/>
            <person name="Kulbokas E."/>
            <person name="Labutti K."/>
            <person name="Lama D."/>
            <person name="Landers T."/>
            <person name="Leger J."/>
            <person name="Levine S."/>
            <person name="Lewis D."/>
            <person name="Lewis T."/>
            <person name="Lindblad-toh K."/>
            <person name="Liu X."/>
            <person name="Lokyitsang T."/>
            <person name="Lokyitsang Y."/>
            <person name="Lucien O."/>
            <person name="Lui A."/>
            <person name="Ma L.J."/>
            <person name="Mabbitt R."/>
            <person name="Macdonald J."/>
            <person name="Maclean C."/>
            <person name="Major J."/>
            <person name="Manning J."/>
            <person name="Marabella R."/>
            <person name="Maru K."/>
            <person name="Matthews C."/>
            <person name="Mauceli E."/>
            <person name="Mccarthy M."/>
            <person name="Mcdonough S."/>
            <person name="Mcghee T."/>
            <person name="Meldrim J."/>
            <person name="Meneus L."/>
            <person name="Mesirov J."/>
            <person name="Mihalev A."/>
            <person name="Mihova T."/>
            <person name="Mikkelsen T."/>
            <person name="Mlenga V."/>
            <person name="Moru K."/>
            <person name="Mozes J."/>
            <person name="Mulrain L."/>
            <person name="Munson G."/>
            <person name="Naylor J."/>
            <person name="Newes C."/>
            <person name="Nguyen C."/>
            <person name="Nguyen N."/>
            <person name="Nguyen T."/>
            <person name="Nicol R."/>
            <person name="Nielsen C."/>
            <person name="Nizzari M."/>
            <person name="Norbu C."/>
            <person name="Norbu N."/>
            <person name="O'donnell P."/>
            <person name="Okoawo O."/>
            <person name="O'leary S."/>
            <person name="Omotosho B."/>
            <person name="O'neill K."/>
            <person name="Osman S."/>
            <person name="Parker S."/>
            <person name="Perrin D."/>
            <person name="Phunkhang P."/>
            <person name="Piqani B."/>
            <person name="Purcell S."/>
            <person name="Rachupka T."/>
            <person name="Ramasamy U."/>
            <person name="Rameau R."/>
            <person name="Ray V."/>
            <person name="Raymond C."/>
            <person name="Retta R."/>
            <person name="Richardson S."/>
            <person name="Rise C."/>
            <person name="Rodriguez J."/>
            <person name="Rogers J."/>
            <person name="Rogov P."/>
            <person name="Rutman M."/>
            <person name="Schupbach R."/>
            <person name="Seaman C."/>
            <person name="Settipalli S."/>
            <person name="Sharpe T."/>
            <person name="Sheridan J."/>
            <person name="Sherpa N."/>
            <person name="Shi J."/>
            <person name="Smirnov S."/>
            <person name="Smith C."/>
            <person name="Sougnez C."/>
            <person name="Spencer B."/>
            <person name="Stalker J."/>
            <person name="Stange-thomann N."/>
            <person name="Stavropoulos S."/>
            <person name="Stetson K."/>
            <person name="Stone C."/>
            <person name="Stone S."/>
            <person name="Stubbs M."/>
            <person name="Talamas J."/>
            <person name="Tchuinga P."/>
            <person name="Tenzing P."/>
            <person name="Tesfaye S."/>
            <person name="Theodore J."/>
            <person name="Thoulutsang Y."/>
            <person name="Topham K."/>
            <person name="Towey S."/>
            <person name="Tsamla T."/>
            <person name="Tsomo N."/>
            <person name="Vallee D."/>
            <person name="Vassiliev H."/>
            <person name="Venkataraman V."/>
            <person name="Vinson J."/>
            <person name="Vo A."/>
            <person name="Wade C."/>
            <person name="Wang S."/>
            <person name="Wangchuk T."/>
            <person name="Wangdi T."/>
            <person name="Whittaker C."/>
            <person name="Wilkinson J."/>
            <person name="Wu Y."/>
            <person name="Wyman D."/>
            <person name="Yadav S."/>
            <person name="Yang S."/>
            <person name="Yang X."/>
            <person name="Yeager S."/>
            <person name="Yee E."/>
            <person name="Young G."/>
            <person name="Zainoun J."/>
            <person name="Zembeck L."/>
            <person name="Zimmer A."/>
            <person name="Zody M."/>
            <person name="Lander E."/>
        </authorList>
    </citation>
    <scope>NUCLEOTIDE SEQUENCE [LARGE SCALE GENOMIC DNA]</scope>
</reference>
<dbReference type="Proteomes" id="UP000007875">
    <property type="component" value="Unassembled WGS sequence"/>
</dbReference>
<feature type="region of interest" description="Disordered" evidence="1">
    <location>
        <begin position="54"/>
        <end position="187"/>
    </location>
</feature>
<dbReference type="AlphaFoldDB" id="H2Z1W2"/>
<dbReference type="Ensembl" id="ENSCSAVT00000011708.1">
    <property type="protein sequence ID" value="ENSCSAVP00000011574.1"/>
    <property type="gene ID" value="ENSCSAVG00000006786.1"/>
</dbReference>
<evidence type="ECO:0000313" key="3">
    <source>
        <dbReference type="Proteomes" id="UP000007875"/>
    </source>
</evidence>
<evidence type="ECO:0000256" key="1">
    <source>
        <dbReference type="SAM" id="MobiDB-lite"/>
    </source>
</evidence>
<reference evidence="2" key="3">
    <citation type="submission" date="2025-09" db="UniProtKB">
        <authorList>
            <consortium name="Ensembl"/>
        </authorList>
    </citation>
    <scope>IDENTIFICATION</scope>
</reference>
<feature type="compositionally biased region" description="Basic and acidic residues" evidence="1">
    <location>
        <begin position="133"/>
        <end position="147"/>
    </location>
</feature>
<dbReference type="GeneTree" id="ENSGT00530000069009"/>
<feature type="compositionally biased region" description="Low complexity" evidence="1">
    <location>
        <begin position="65"/>
        <end position="78"/>
    </location>
</feature>